<evidence type="ECO:0000259" key="3">
    <source>
        <dbReference type="PROSITE" id="PS50158"/>
    </source>
</evidence>
<feature type="domain" description="CCHC-type" evidence="3">
    <location>
        <begin position="247"/>
        <end position="262"/>
    </location>
</feature>
<feature type="domain" description="Integrase catalytic" evidence="4">
    <location>
        <begin position="288"/>
        <end position="384"/>
    </location>
</feature>
<dbReference type="InterPro" id="IPR036397">
    <property type="entry name" value="RNaseH_sf"/>
</dbReference>
<evidence type="ECO:0000256" key="2">
    <source>
        <dbReference type="SAM" id="MobiDB-lite"/>
    </source>
</evidence>
<dbReference type="PANTHER" id="PTHR42648">
    <property type="entry name" value="TRANSPOSASE, PUTATIVE-RELATED"/>
    <property type="match status" value="1"/>
</dbReference>
<dbReference type="GO" id="GO:0008270">
    <property type="term" value="F:zinc ion binding"/>
    <property type="evidence" value="ECO:0007669"/>
    <property type="project" value="UniProtKB-KW"/>
</dbReference>
<dbReference type="InterPro" id="IPR012337">
    <property type="entry name" value="RNaseH-like_sf"/>
</dbReference>
<sequence length="502" mass="56610">MTRCNVRAVQHHFTWVRNALVLKLTANRSSAGTMMMLSRAMCIAALRSPGVFVNPASCTICEELGQTDPLWPHESVQIGNKESFGHRCGKEKYVQISCQQSRGGDGLENAIRIDGRALIPGWEIILRMKEVYAVPDRHIRYAVTKEFFRTKMAEGSSVQSHGVKMLFLMEKLEDLKAELDNDTYIDREISTSKVKGKKARHLKRKKGKGKVNTGTASVEGAPAAASGKGKGKGKVGGSQWLKANDVCMHCQGKGHWKRECPQLPSNPGARKKQKAKLEVENQLGHKIKALRSDRGGVYLTGEFIDYLKENGILSQWTPPGTPQLNGVAKRRNRTLLDMVRSMMSFTKLPLSFWGHALETATKLLNMAPSKTIPQMPYDTSHSKPASYKYLRVWDSPVYVKRLVGDKLDSISSLCRFIGYLKKLWDTTSMIRLSKRFLSQGMQYSWKGVFLRKADEMRCYLRNQVNHLSKTMQHHLNLQFPLMVFQSSVGQPENLDHLRGIDS</sequence>
<comment type="caution">
    <text evidence="5">The sequence shown here is derived from an EMBL/GenBank/DDBJ whole genome shotgun (WGS) entry which is preliminary data.</text>
</comment>
<evidence type="ECO:0000256" key="1">
    <source>
        <dbReference type="PROSITE-ProRule" id="PRU00047"/>
    </source>
</evidence>
<dbReference type="InterPro" id="IPR001584">
    <property type="entry name" value="Integrase_cat-core"/>
</dbReference>
<reference evidence="5" key="1">
    <citation type="submission" date="2020-06" db="EMBL/GenBank/DDBJ databases">
        <authorList>
            <person name="Li T."/>
            <person name="Hu X."/>
            <person name="Zhang T."/>
            <person name="Song X."/>
            <person name="Zhang H."/>
            <person name="Dai N."/>
            <person name="Sheng W."/>
            <person name="Hou X."/>
            <person name="Wei L."/>
        </authorList>
    </citation>
    <scope>NUCLEOTIDE SEQUENCE</scope>
    <source>
        <strain evidence="5">K16</strain>
        <tissue evidence="5">Leaf</tissue>
    </source>
</reference>
<protein>
    <recommendedName>
        <fullName evidence="7">Gag/pol protein</fullName>
    </recommendedName>
</protein>
<keyword evidence="1" id="KW-0479">Metal-binding</keyword>
<feature type="compositionally biased region" description="Basic residues" evidence="2">
    <location>
        <begin position="196"/>
        <end position="209"/>
    </location>
</feature>
<dbReference type="PROSITE" id="PS50158">
    <property type="entry name" value="ZF_CCHC"/>
    <property type="match status" value="1"/>
</dbReference>
<proteinExistence type="predicted"/>
<dbReference type="EMBL" id="JACGWL010001012">
    <property type="protein sequence ID" value="KAK4380833.1"/>
    <property type="molecule type" value="Genomic_DNA"/>
</dbReference>
<name>A0AAE1T0J0_9LAMI</name>
<dbReference type="GO" id="GO:0003676">
    <property type="term" value="F:nucleic acid binding"/>
    <property type="evidence" value="ECO:0007669"/>
    <property type="project" value="InterPro"/>
</dbReference>
<keyword evidence="1" id="KW-0862">Zinc</keyword>
<dbReference type="Gene3D" id="3.30.420.10">
    <property type="entry name" value="Ribonuclease H-like superfamily/Ribonuclease H"/>
    <property type="match status" value="1"/>
</dbReference>
<dbReference type="GO" id="GO:0015074">
    <property type="term" value="P:DNA integration"/>
    <property type="evidence" value="ECO:0007669"/>
    <property type="project" value="InterPro"/>
</dbReference>
<accession>A0AAE1T0J0</accession>
<reference evidence="5" key="2">
    <citation type="journal article" date="2024" name="Plant">
        <title>Genomic evolution and insights into agronomic trait innovations of Sesamum species.</title>
        <authorList>
            <person name="Miao H."/>
            <person name="Wang L."/>
            <person name="Qu L."/>
            <person name="Liu H."/>
            <person name="Sun Y."/>
            <person name="Le M."/>
            <person name="Wang Q."/>
            <person name="Wei S."/>
            <person name="Zheng Y."/>
            <person name="Lin W."/>
            <person name="Duan Y."/>
            <person name="Cao H."/>
            <person name="Xiong S."/>
            <person name="Wang X."/>
            <person name="Wei L."/>
            <person name="Li C."/>
            <person name="Ma Q."/>
            <person name="Ju M."/>
            <person name="Zhao R."/>
            <person name="Li G."/>
            <person name="Mu C."/>
            <person name="Tian Q."/>
            <person name="Mei H."/>
            <person name="Zhang T."/>
            <person name="Gao T."/>
            <person name="Zhang H."/>
        </authorList>
    </citation>
    <scope>NUCLEOTIDE SEQUENCE</scope>
    <source>
        <strain evidence="5">K16</strain>
    </source>
</reference>
<evidence type="ECO:0000259" key="4">
    <source>
        <dbReference type="PROSITE" id="PS50994"/>
    </source>
</evidence>
<evidence type="ECO:0000313" key="5">
    <source>
        <dbReference type="EMBL" id="KAK4380833.1"/>
    </source>
</evidence>
<organism evidence="5 6">
    <name type="scientific">Sesamum angolense</name>
    <dbReference type="NCBI Taxonomy" id="2727404"/>
    <lineage>
        <taxon>Eukaryota</taxon>
        <taxon>Viridiplantae</taxon>
        <taxon>Streptophyta</taxon>
        <taxon>Embryophyta</taxon>
        <taxon>Tracheophyta</taxon>
        <taxon>Spermatophyta</taxon>
        <taxon>Magnoliopsida</taxon>
        <taxon>eudicotyledons</taxon>
        <taxon>Gunneridae</taxon>
        <taxon>Pentapetalae</taxon>
        <taxon>asterids</taxon>
        <taxon>lamiids</taxon>
        <taxon>Lamiales</taxon>
        <taxon>Pedaliaceae</taxon>
        <taxon>Sesamum</taxon>
    </lineage>
</organism>
<dbReference type="InterPro" id="IPR039537">
    <property type="entry name" value="Retrotran_Ty1/copia-like"/>
</dbReference>
<dbReference type="Gene3D" id="4.10.60.10">
    <property type="entry name" value="Zinc finger, CCHC-type"/>
    <property type="match status" value="1"/>
</dbReference>
<dbReference type="InterPro" id="IPR036875">
    <property type="entry name" value="Znf_CCHC_sf"/>
</dbReference>
<gene>
    <name evidence="5" type="ORF">Sango_3027300</name>
</gene>
<dbReference type="SUPFAM" id="SSF53098">
    <property type="entry name" value="Ribonuclease H-like"/>
    <property type="match status" value="1"/>
</dbReference>
<dbReference type="Proteomes" id="UP001289374">
    <property type="component" value="Unassembled WGS sequence"/>
</dbReference>
<dbReference type="PANTHER" id="PTHR42648:SF27">
    <property type="entry name" value="RNA-DIRECTED DNA POLYMERASE"/>
    <property type="match status" value="1"/>
</dbReference>
<evidence type="ECO:0008006" key="7">
    <source>
        <dbReference type="Google" id="ProtNLM"/>
    </source>
</evidence>
<dbReference type="PROSITE" id="PS50994">
    <property type="entry name" value="INTEGRASE"/>
    <property type="match status" value="1"/>
</dbReference>
<feature type="region of interest" description="Disordered" evidence="2">
    <location>
        <begin position="196"/>
        <end position="235"/>
    </location>
</feature>
<keyword evidence="1" id="KW-0863">Zinc-finger</keyword>
<keyword evidence="6" id="KW-1185">Reference proteome</keyword>
<evidence type="ECO:0000313" key="6">
    <source>
        <dbReference type="Proteomes" id="UP001289374"/>
    </source>
</evidence>
<dbReference type="AlphaFoldDB" id="A0AAE1T0J0"/>
<dbReference type="InterPro" id="IPR001878">
    <property type="entry name" value="Znf_CCHC"/>
</dbReference>
<dbReference type="SUPFAM" id="SSF57756">
    <property type="entry name" value="Retrovirus zinc finger-like domains"/>
    <property type="match status" value="1"/>
</dbReference>